<sequence>MIVAVSAALALLPDGDEARDWAEEELSDPVYRVAEPTLLDRIAGAIGDLIARILDPQAGSEWSPLLAIIVTTVVAALVVCAFFIWGRPRSAHRIAERSAPLFGESDARSAAALRASAAQLAAAGDWGGAAIDRFRALARSLDERGLVALSPGTTARGVATMAARPFPAHADELAVAADAFDDVRYLHRAASSAAYERMARLDDALAAARPLALAAAAAAMP</sequence>
<gene>
    <name evidence="3" type="ORF">D7D94_00485</name>
</gene>
<name>A0A6I6E4U9_9MICO</name>
<evidence type="ECO:0000313" key="3">
    <source>
        <dbReference type="EMBL" id="QGU26338.1"/>
    </source>
</evidence>
<keyword evidence="4" id="KW-1185">Reference proteome</keyword>
<reference evidence="3 4" key="1">
    <citation type="submission" date="2018-09" db="EMBL/GenBank/DDBJ databases">
        <title>Whole genome sequencing of Microbacterium oryzae strain MB-10T.</title>
        <authorList>
            <person name="Das S.K."/>
        </authorList>
    </citation>
    <scope>NUCLEOTIDE SEQUENCE [LARGE SCALE GENOMIC DNA]</scope>
    <source>
        <strain evidence="3 4">MB-10</strain>
    </source>
</reference>
<dbReference type="AlphaFoldDB" id="A0A6I6E4U9"/>
<evidence type="ECO:0000259" key="2">
    <source>
        <dbReference type="Pfam" id="PF13559"/>
    </source>
</evidence>
<dbReference type="Proteomes" id="UP000422989">
    <property type="component" value="Chromosome"/>
</dbReference>
<protein>
    <submittedName>
        <fullName evidence="3">DUF4129 domain-containing protein</fullName>
    </submittedName>
</protein>
<proteinExistence type="predicted"/>
<keyword evidence="1" id="KW-0812">Transmembrane</keyword>
<dbReference type="RefSeq" id="WP_156240727.1">
    <property type="nucleotide sequence ID" value="NZ_BAAAZL010000002.1"/>
</dbReference>
<feature type="domain" description="Protein-glutamine gamma-glutamyltransferase-like C-terminal" evidence="2">
    <location>
        <begin position="133"/>
        <end position="202"/>
    </location>
</feature>
<dbReference type="KEGG" id="moj:D7D94_00485"/>
<evidence type="ECO:0000313" key="4">
    <source>
        <dbReference type="Proteomes" id="UP000422989"/>
    </source>
</evidence>
<evidence type="ECO:0000256" key="1">
    <source>
        <dbReference type="SAM" id="Phobius"/>
    </source>
</evidence>
<keyword evidence="1" id="KW-0472">Membrane</keyword>
<keyword evidence="1" id="KW-1133">Transmembrane helix</keyword>
<feature type="transmembrane region" description="Helical" evidence="1">
    <location>
        <begin position="65"/>
        <end position="85"/>
    </location>
</feature>
<dbReference type="Pfam" id="PF13559">
    <property type="entry name" value="DUF4129"/>
    <property type="match status" value="1"/>
</dbReference>
<dbReference type="EMBL" id="CP032550">
    <property type="protein sequence ID" value="QGU26338.1"/>
    <property type="molecule type" value="Genomic_DNA"/>
</dbReference>
<accession>A0A6I6E4U9</accession>
<dbReference type="OrthoDB" id="3389322at2"/>
<organism evidence="3 4">
    <name type="scientific">Microbacterium oryzae</name>
    <dbReference type="NCBI Taxonomy" id="743009"/>
    <lineage>
        <taxon>Bacteria</taxon>
        <taxon>Bacillati</taxon>
        <taxon>Actinomycetota</taxon>
        <taxon>Actinomycetes</taxon>
        <taxon>Micrococcales</taxon>
        <taxon>Microbacteriaceae</taxon>
        <taxon>Microbacterium</taxon>
    </lineage>
</organism>
<dbReference type="InterPro" id="IPR025403">
    <property type="entry name" value="TgpA-like_C"/>
</dbReference>